<comment type="cofactor">
    <cofactor evidence="6">
        <name>Zn(2+)</name>
        <dbReference type="ChEBI" id="CHEBI:29105"/>
    </cofactor>
    <text evidence="6">Binds 1 zinc ion.</text>
</comment>
<gene>
    <name evidence="9" type="ORF">LNAT_P0527</name>
</gene>
<dbReference type="Gene3D" id="1.10.1370.20">
    <property type="entry name" value="Oligoendopeptidase f, C-terminal domain"/>
    <property type="match status" value="1"/>
</dbReference>
<evidence type="ECO:0000313" key="10">
    <source>
        <dbReference type="Proteomes" id="UP000217944"/>
    </source>
</evidence>
<organism evidence="9 10">
    <name type="scientific">Lebetimonas natsushimae</name>
    <dbReference type="NCBI Taxonomy" id="1936991"/>
    <lineage>
        <taxon>Bacteria</taxon>
        <taxon>Pseudomonadati</taxon>
        <taxon>Campylobacterota</taxon>
        <taxon>Epsilonproteobacteria</taxon>
        <taxon>Nautiliales</taxon>
        <taxon>Nautiliaceae</taxon>
        <taxon>Lebetimonas</taxon>
    </lineage>
</organism>
<dbReference type="SUPFAM" id="SSF55486">
    <property type="entry name" value="Metalloproteases ('zincins'), catalytic domain"/>
    <property type="match status" value="1"/>
</dbReference>
<evidence type="ECO:0000256" key="2">
    <source>
        <dbReference type="ARBA" id="ARBA00022723"/>
    </source>
</evidence>
<dbReference type="Gene3D" id="1.20.140.70">
    <property type="entry name" value="Oligopeptidase f, N-terminal domain"/>
    <property type="match status" value="1"/>
</dbReference>
<proteinExistence type="inferred from homology"/>
<dbReference type="InterPro" id="IPR045090">
    <property type="entry name" value="Pept_M3A_M3B"/>
</dbReference>
<keyword evidence="2 6" id="KW-0479">Metal-binding</keyword>
<dbReference type="GO" id="GO:0004222">
    <property type="term" value="F:metalloendopeptidase activity"/>
    <property type="evidence" value="ECO:0007669"/>
    <property type="project" value="InterPro"/>
</dbReference>
<comment type="caution">
    <text evidence="9">The sequence shown here is derived from an EMBL/GenBank/DDBJ whole genome shotgun (WGS) entry which is preliminary data.</text>
</comment>
<evidence type="ECO:0000259" key="8">
    <source>
        <dbReference type="Pfam" id="PF08439"/>
    </source>
</evidence>
<dbReference type="GO" id="GO:0006508">
    <property type="term" value="P:proteolysis"/>
    <property type="evidence" value="ECO:0007669"/>
    <property type="project" value="UniProtKB-KW"/>
</dbReference>
<protein>
    <submittedName>
        <fullName evidence="9">Oligoendopeptidase F</fullName>
    </submittedName>
</protein>
<sequence length="573" mass="67779">MNWDLSALFSSINEAEEFLKNAKFKAVEFEKKYKNRLYTLSAGEFIEAVKEYEDILENIGRSLTYIYLIFATDTSKGSFLAKFQQIATEAEEHLVFFELEFIHLPIDKQQKFIDNAGVYKYYLIHLQEESYYKLSEKEEKILMKKDLTSSSAFSRLFDEHLSQLKFFFDGVYLSEEEILSKLYSSDRNERKKAQISLTLGLKPHQHILTYIYNQIKKDWKIEYVDIRGYENVEAPRHLSNHVSKKSVDALINTVNENTWIVEKYYNIKKELLGLEKLYDYDRYAPLNIEEKEITFEEAKELVLSSFKDFSPTFYEIAKKAFDEKWIDVYPKEGKRGGAFSHSATPKAHPYVLLNFTNQRRDVFTLAHELGHAIHQYLAREVGYLNQDTPLTTAETASIFAEMLLFEKIKNSLPKDELIGVYASKLEDIFATLFRQVVFTNFERKVHSEEELTPEKYNQIWMEENQKMFGSSVILTKNYEIWWSYIPHFIHSPFYCYAYSYAQLLVLTLFKLYKEGFENFEEKYIKFLSQGGSTPPKKQLEIFNLNIEDENFWQMGMDFVKEMLNDFQRLTDDN</sequence>
<dbReference type="EMBL" id="BDME01000001">
    <property type="protein sequence ID" value="GAX87232.1"/>
    <property type="molecule type" value="Genomic_DNA"/>
</dbReference>
<dbReference type="InterPro" id="IPR001567">
    <property type="entry name" value="Pept_M3A_M3B_dom"/>
</dbReference>
<keyword evidence="4 6" id="KW-0862">Zinc</keyword>
<name>A0A292Y8P2_9BACT</name>
<evidence type="ECO:0000256" key="1">
    <source>
        <dbReference type="ARBA" id="ARBA00022670"/>
    </source>
</evidence>
<feature type="domain" description="Oligopeptidase F N-terminal" evidence="8">
    <location>
        <begin position="100"/>
        <end position="166"/>
    </location>
</feature>
<keyword evidence="10" id="KW-1185">Reference proteome</keyword>
<dbReference type="InterPro" id="IPR013647">
    <property type="entry name" value="OligopepF_N_dom"/>
</dbReference>
<dbReference type="Pfam" id="PF08439">
    <property type="entry name" value="Peptidase_M3_N"/>
    <property type="match status" value="1"/>
</dbReference>
<dbReference type="PANTHER" id="PTHR11804">
    <property type="entry name" value="PROTEASE M3 THIMET OLIGOPEPTIDASE-RELATED"/>
    <property type="match status" value="1"/>
</dbReference>
<keyword evidence="5 6" id="KW-0482">Metalloprotease</keyword>
<dbReference type="Proteomes" id="UP000217944">
    <property type="component" value="Unassembled WGS sequence"/>
</dbReference>
<dbReference type="CDD" id="cd09610">
    <property type="entry name" value="M3B_PepF"/>
    <property type="match status" value="1"/>
</dbReference>
<evidence type="ECO:0000256" key="6">
    <source>
        <dbReference type="RuleBase" id="RU003435"/>
    </source>
</evidence>
<dbReference type="OrthoDB" id="9766487at2"/>
<evidence type="ECO:0000256" key="4">
    <source>
        <dbReference type="ARBA" id="ARBA00022833"/>
    </source>
</evidence>
<dbReference type="AlphaFoldDB" id="A0A292Y8P2"/>
<accession>A0A292Y8P2</accession>
<dbReference type="PANTHER" id="PTHR11804:SF5">
    <property type="entry name" value="OLIGOENDOPEPTIDASE F"/>
    <property type="match status" value="1"/>
</dbReference>
<dbReference type="GO" id="GO:0046872">
    <property type="term" value="F:metal ion binding"/>
    <property type="evidence" value="ECO:0007669"/>
    <property type="project" value="UniProtKB-UniRule"/>
</dbReference>
<keyword evidence="3 6" id="KW-0378">Hydrolase</keyword>
<dbReference type="Pfam" id="PF01432">
    <property type="entry name" value="Peptidase_M3"/>
    <property type="match status" value="1"/>
</dbReference>
<evidence type="ECO:0000256" key="5">
    <source>
        <dbReference type="ARBA" id="ARBA00023049"/>
    </source>
</evidence>
<dbReference type="InterPro" id="IPR042088">
    <property type="entry name" value="OligoPept_F_C"/>
</dbReference>
<dbReference type="RefSeq" id="WP_096258380.1">
    <property type="nucleotide sequence ID" value="NZ_BDME01000001.1"/>
</dbReference>
<keyword evidence="1 6" id="KW-0645">Protease</keyword>
<reference evidence="9 10" key="1">
    <citation type="journal article" date="2017" name="Syst. Appl. Microbiol.">
        <title>Lebetimonas natsushimae sp. nov., a novel strictly anaerobic, moderately thermophilic chemoautotroph isolated from a deep-sea hydrothermal vent polychaete nest in the Mid-Okinawa Trough.</title>
        <authorList>
            <person name="Nagata R."/>
            <person name="Takaki Y."/>
            <person name="Tame A."/>
            <person name="Nunoura T."/>
            <person name="Muto H."/>
            <person name="Mino S."/>
            <person name="Sawayama S."/>
            <person name="Takai K."/>
            <person name="Nakagawa S."/>
        </authorList>
    </citation>
    <scope>NUCLEOTIDE SEQUENCE [LARGE SCALE GENOMIC DNA]</scope>
    <source>
        <strain evidence="9 10">HS1857</strain>
    </source>
</reference>
<dbReference type="GO" id="GO:0006518">
    <property type="term" value="P:peptide metabolic process"/>
    <property type="evidence" value="ECO:0007669"/>
    <property type="project" value="TreeGrafter"/>
</dbReference>
<evidence type="ECO:0000256" key="3">
    <source>
        <dbReference type="ARBA" id="ARBA00022801"/>
    </source>
</evidence>
<evidence type="ECO:0000259" key="7">
    <source>
        <dbReference type="Pfam" id="PF01432"/>
    </source>
</evidence>
<comment type="similarity">
    <text evidence="6">Belongs to the peptidase M3 family.</text>
</comment>
<feature type="domain" description="Peptidase M3A/M3B catalytic" evidence="7">
    <location>
        <begin position="182"/>
        <end position="556"/>
    </location>
</feature>
<evidence type="ECO:0000313" key="9">
    <source>
        <dbReference type="EMBL" id="GAX87232.1"/>
    </source>
</evidence>